<evidence type="ECO:0000256" key="6">
    <source>
        <dbReference type="ARBA" id="ARBA00022737"/>
    </source>
</evidence>
<evidence type="ECO:0000256" key="4">
    <source>
        <dbReference type="ARBA" id="ARBA00022603"/>
    </source>
</evidence>
<dbReference type="Pfam" id="PF00550">
    <property type="entry name" value="PP-binding"/>
    <property type="match status" value="1"/>
</dbReference>
<dbReference type="SMART" id="SM00827">
    <property type="entry name" value="PKS_AT"/>
    <property type="match status" value="1"/>
</dbReference>
<dbReference type="Pfam" id="PF08242">
    <property type="entry name" value="Methyltransf_12"/>
    <property type="match status" value="1"/>
</dbReference>
<dbReference type="Gene3D" id="3.40.50.720">
    <property type="entry name" value="NAD(P)-binding Rossmann-like Domain"/>
    <property type="match status" value="2"/>
</dbReference>
<dbReference type="PROSITE" id="PS00455">
    <property type="entry name" value="AMP_BINDING"/>
    <property type="match status" value="1"/>
</dbReference>
<evidence type="ECO:0000256" key="3">
    <source>
        <dbReference type="ARBA" id="ARBA00022598"/>
    </source>
</evidence>
<dbReference type="InterPro" id="IPR045851">
    <property type="entry name" value="AMP-bd_C_sf"/>
</dbReference>
<dbReference type="PROSITE" id="PS52004">
    <property type="entry name" value="KS3_2"/>
    <property type="match status" value="1"/>
</dbReference>
<dbReference type="GO" id="GO:0031177">
    <property type="term" value="F:phosphopantetheine binding"/>
    <property type="evidence" value="ECO:0007669"/>
    <property type="project" value="InterPro"/>
</dbReference>
<dbReference type="SUPFAM" id="SSF53901">
    <property type="entry name" value="Thiolase-like"/>
    <property type="match status" value="1"/>
</dbReference>
<dbReference type="Pfam" id="PF00668">
    <property type="entry name" value="Condensation"/>
    <property type="match status" value="1"/>
</dbReference>
<feature type="active site" description="Proton donor; for dehydratase activity" evidence="8">
    <location>
        <position position="1154"/>
    </location>
</feature>
<keyword evidence="5" id="KW-0808">Transferase</keyword>
<dbReference type="CDD" id="cd19532">
    <property type="entry name" value="C_PKS-NRPS"/>
    <property type="match status" value="1"/>
</dbReference>
<evidence type="ECO:0000256" key="8">
    <source>
        <dbReference type="PROSITE-ProRule" id="PRU01363"/>
    </source>
</evidence>
<dbReference type="InterPro" id="IPR000873">
    <property type="entry name" value="AMP-dep_synth/lig_dom"/>
</dbReference>
<keyword evidence="4" id="KW-0489">Methyltransferase</keyword>
<dbReference type="InterPro" id="IPR009081">
    <property type="entry name" value="PP-bd_ACP"/>
</dbReference>
<evidence type="ECO:0000259" key="10">
    <source>
        <dbReference type="PROSITE" id="PS50075"/>
    </source>
</evidence>
<dbReference type="EMBL" id="ML996566">
    <property type="protein sequence ID" value="KAF2761850.1"/>
    <property type="molecule type" value="Genomic_DNA"/>
</dbReference>
<dbReference type="Gene3D" id="1.10.1200.10">
    <property type="entry name" value="ACP-like"/>
    <property type="match status" value="2"/>
</dbReference>
<feature type="domain" description="Carrier" evidence="10">
    <location>
        <begin position="3545"/>
        <end position="3625"/>
    </location>
</feature>
<dbReference type="PANTHER" id="PTHR43775:SF20">
    <property type="entry name" value="HYBRID PKS-NRPS SYNTHETASE APDA"/>
    <property type="match status" value="1"/>
</dbReference>
<feature type="region of interest" description="C-terminal hotdog fold" evidence="8">
    <location>
        <begin position="1094"/>
        <end position="1251"/>
    </location>
</feature>
<dbReference type="InterPro" id="IPR013217">
    <property type="entry name" value="Methyltransf_12"/>
</dbReference>
<dbReference type="Pfam" id="PF08659">
    <property type="entry name" value="KR"/>
    <property type="match status" value="1"/>
</dbReference>
<dbReference type="Gene3D" id="3.30.300.30">
    <property type="match status" value="1"/>
</dbReference>
<dbReference type="InterPro" id="IPR001242">
    <property type="entry name" value="Condensation_dom"/>
</dbReference>
<dbReference type="SUPFAM" id="SSF52777">
    <property type="entry name" value="CoA-dependent acyltransferases"/>
    <property type="match status" value="2"/>
</dbReference>
<dbReference type="InterPro" id="IPR020845">
    <property type="entry name" value="AMP-binding_CS"/>
</dbReference>
<accession>A0A6A6WIF2</accession>
<dbReference type="InterPro" id="IPR032821">
    <property type="entry name" value="PKS_assoc"/>
</dbReference>
<keyword evidence="1" id="KW-0596">Phosphopantetheine</keyword>
<dbReference type="InterPro" id="IPR014030">
    <property type="entry name" value="Ketoacyl_synth_N"/>
</dbReference>
<dbReference type="InterPro" id="IPR020807">
    <property type="entry name" value="PKS_DH"/>
</dbReference>
<dbReference type="GO" id="GO:0008168">
    <property type="term" value="F:methyltransferase activity"/>
    <property type="evidence" value="ECO:0007669"/>
    <property type="project" value="UniProtKB-KW"/>
</dbReference>
<evidence type="ECO:0000256" key="7">
    <source>
        <dbReference type="ARBA" id="ARBA00023268"/>
    </source>
</evidence>
<dbReference type="InterPro" id="IPR049900">
    <property type="entry name" value="PKS_mFAS_DH"/>
</dbReference>
<dbReference type="SUPFAM" id="SSF51735">
    <property type="entry name" value="NAD(P)-binding Rossmann-fold domains"/>
    <property type="match status" value="2"/>
</dbReference>
<evidence type="ECO:0000256" key="9">
    <source>
        <dbReference type="SAM" id="MobiDB-lite"/>
    </source>
</evidence>
<evidence type="ECO:0000256" key="2">
    <source>
        <dbReference type="ARBA" id="ARBA00022553"/>
    </source>
</evidence>
<dbReference type="SMART" id="SM00826">
    <property type="entry name" value="PKS_DH"/>
    <property type="match status" value="1"/>
</dbReference>
<dbReference type="PROSITE" id="PS52019">
    <property type="entry name" value="PKS_MFAS_DH"/>
    <property type="match status" value="1"/>
</dbReference>
<dbReference type="PROSITE" id="PS50075">
    <property type="entry name" value="CARRIER"/>
    <property type="match status" value="2"/>
</dbReference>
<dbReference type="InterPro" id="IPR049551">
    <property type="entry name" value="PKS_DH_C"/>
</dbReference>
<dbReference type="FunFam" id="3.40.47.10:FF:000019">
    <property type="entry name" value="Polyketide synthase type I"/>
    <property type="match status" value="1"/>
</dbReference>
<evidence type="ECO:0000259" key="11">
    <source>
        <dbReference type="PROSITE" id="PS52004"/>
    </source>
</evidence>
<dbReference type="SUPFAM" id="SSF52151">
    <property type="entry name" value="FabD/lysophospholipase-like"/>
    <property type="match status" value="1"/>
</dbReference>
<dbReference type="Pfam" id="PF14765">
    <property type="entry name" value="PS-DH"/>
    <property type="match status" value="1"/>
</dbReference>
<dbReference type="InterPro" id="IPR014031">
    <property type="entry name" value="Ketoacyl_synth_C"/>
</dbReference>
<feature type="active site" description="Proton acceptor; for dehydratase activity" evidence="8">
    <location>
        <position position="977"/>
    </location>
</feature>
<evidence type="ECO:0000313" key="14">
    <source>
        <dbReference type="Proteomes" id="UP000799437"/>
    </source>
</evidence>
<sequence>MPHQTSTPAKGVPEPIAIIGSGCRFPGGASSPSKLWDLLREPRDVLNEIPPSRFDTKGFYHPNSNFPGHANVRHSYLLEENVADFDAQFFGFKQAEASAMDPQQRILLEVVYEALEASGLTIQGLKGSQTGVYCGMMYGDYESLQYRDLQSVPTYHGLGIARSIVSNRVSYFFDWHGPSWTVDTACSSSLVALHSAVQALRSGEVPMAVAAGTNLLLGPEPYIYESNLQMLSPDGRSRMWDQDANGYARGDGVACIVVKTLSQALADGDHIEAIIRETGVNSDGRSPGITMPTMKAQVALIKETYARAGLDITSAKDRCQFFEAHGTGTPAGDPIEAEAVHTAFFGHLPVLKDNETTEDQKESLLVGSIKTVIGHTESTAGIAGILKAVQAIKHGYVPPNMHFKNLSSRVAPFYNNLQIPTELTPWPQLEEGLPRRVSVNSFGFGGTNAHVILESFDRSAVAIQKRPLFSPFVFSAQSKQALAGNFSSYMNYLDQHPDVDASDLAWMLRSRRSHLPLRVSFPASSTAQLQATLEKLTANFQLEPKTTPVNRQTKLLGIFTGQGAQWPRMGAQLIEQSQHASNILAELDQALAELPLHRPTWTLREEILADAASSNVMKASVSQPLCNAVQILLVDLLKLAGIEFSVIVGHSGGEIACAYAAGKLSARDAIRIAYYRGLHSNLACGQNGVQGAMIAVGTTLEDAEELCSDEVFEGRIKLAACNSPSSMTLSGDEDAIDEAIEVLKDEKKFVRKLRVDKGYHSHHMIPCAEEYLKSMKSISIDQTRNTNAGCTWVSSVFPDQPWEEMGKIDNQYWVDNLLSPVLFKQAIERAASLGPFDAAIEIGPHPSLKGPVRETLQDLKVEIAYTGTLKRGESDIASTSETLGYLWTQLDHLDIDFDRYESTLTGGTSHDFLSDLPLYQWNHTQSYWHESNQSKNLRRRSEPVHPLLGDLLQNSTANNLTWKNFLRPQDLPWIHEHQIQGQSVFPAAGYASTAIDSARYVVPNQSIKVIELEGLTIHQAMVFDSKNEESGIEVQFTVFNIDRESQDLVTARFTYECYDSAGSTELVASGKLIIVVGEDNAVALPADNPFEAHMLDVSTPTFYKSLKDVGYDYTGTFQALDNLKRKLGKASGSLAIATTQYEGGAITIHPGVLDASFHSILLAYSYPGDGQLWSLHLPTSIRRIRVDVSVCENALAKASQVSFVATIPDVSTLNRASGFGGDVEIHSPTGDHSAIQVEGLRVVPMAEATSADDKKLFYSTKWVEASPTAEISHEVFQASDYEMELAEVLERGHYFYLRQLEHQIPSDHPGRTDEFNAAYLNWATHTHKLVSEDRHPYGKRDWINDNEDQINALAAPFSDRPEIKAMKVVGEQMPRAIRGETSMLEHLIPNILTDYYTRALGLSQVSVLAETVQQIVRRYPQAKILEVGAGTGGATRQVLKHIGNTNGDELAQWTYTYTDVSAGFFEDAQEEFHLFLDQMSFRVFDLERDAATQGFETGSYDIVVASLVLHTTKSLEETCRRVRSLLKPGGFLVFYEITNTDLIRHTGLFGCLPGWWAGLAEGRTLIPAVDESEWDSVLRKTGFSGVDTMSPLLSQKAFCNSVLVSQAIDHQVEALREPLMAQPSLHDEKLALANLYIVGGSTLRTSRLIEEIQRSIHSFCNQITKVKTLDSMKNYEVVKEDTVLVLQDLDQPVFKDITTGTFDAVKDLFGSEKNIVWVTQNRLTDNPYSNIPAGFARPSVWETPELRYQFIDFQNVQKINARVLTEAVLRFQTLGSVHEPSLKNVLWSVETEIIIDDQGREWIPRLQAAERANKRYNSALRPTSHVVRPQNQSVAIAYIDNTYKLVEAPAKPASGKSESIVSLQVSHSSLHAIRTEAGNAFVVIGTLTTSPGKFIALSTVQASVVHVQKDTLVPITDNIMDEALLTQHVAAQLLQAQLIGSLEKGEIVLVHNATTLLVSLLRSHADRAGAKVFFTTTSPELAKSKGYVYLDKYLRQSQIKSLLPSEVTRFIDFDTLEGTNSHSSSILTWIPRQIQPVRVTDYLKDEGSPILADDHTLNILSQAVEDAERSMALFKDTIIAISVADLPERIVKLGPLTIVDWNATSVTLSVQTVKPRIRPDRTYWMVGLSRDMGLSLADYLIDNGAKHLVITSRSPHVDPTWLANAERKGANVRIISCDVTDFNSLKNALSDVERSMPPVAGVAQGAMVLRDVLTREMKLEELNDVLRPKVDGSLNLDRLFSSHKLDFFVFFSSAAAITGNAGQANYAAANFFMMSLAKQRRGRGLPASVMDLGPILGTGYVTREIAHELARPLQERGLMALSERDIHQIFAEAINASTAESDGEEAHMTTGLTSLPATAPNRPLWYNYAQFGCLTVRDSQDSSHTTDTQAGLSIKDRLAAANSSEDVEVVIRESFIEEMRNMLHLSEDYAITPAVRTDELGLDSLVAVRIRSWFLKHFQVNIPALRIMKGAALQELVDFAVTGTPTELTPLLAPPAPSEEQISAEDTTVPSSTQVSSGSSGSSSDAGETTNTTVQNSVADLKLEKSGEDSAPQPEELNLTRFGRLSYTQSSFMFVHELLPDKTTLNNTGMVALRGELRMVDLGKAVQAIGERHEILRTCICVRDGRLVQGVVDKPTLKLEYKRIRTRQDLDAEYAALRNHAFDLASGQNTRMIIFSHSARDHYFALSTHHMFFDRASTDIFMADLERIYNKQKPTVVSPLQYLDFAEDQHTEAVEGRFNNALAYWRTEFETLPETLPLHRSKVATRSPMEQYKSWTPELRIDPTLAAKVRQIARKHRSTPFHFHLAAIHVLLFRWLGTEDVCIGMADGGRRDEQGWSALGPFLNMLPLRLRSSAQQVFSDSIVQARDKAHSALNSAVPWEMILDELNVERPATHSPIAQAFINYAETSVESGKSFLGCDMKLLVEDQAEMPYDYAFTIINNTAGETRIVLNVQKSLYSEDDATLLAHGYEDIIREFAAAPESAVGSTFKFREVALQDAIRLGPSFTSSWPQTLSHQFDEISHTIPEKVAVTDDEGHAMTYPELSRCVDHIASALLVRNINPGDRVAVFQHPSIYWAASVLAILKVGAVYVPLDAATPVARLSLIVNDSDPAAILVHEQTKELSGSLRPAQELPIIDVSNLNEEPKDALPILATPESAAIILYTSGSTGTPKGVVLSHASLKHEFDHCAATYGLGPRDVVLQQSAWSFDLSVTQLFMAVTVGARLHSVSHLVRPDARRISDLIQQEGISTTYATPTEYRGWLRHQQSLKDAPSWNLALVAGEAVTEPLLEMFRDLERPDLRLFNVYGPTETCCGSTKFQLDYKTRAVYGSVVPVGPASANECFYIVDEGLNLQPVGQSGEILIGGVGVALEYLNNPERTAASFLEDGFSTHPDVFGGRKTAMIYRTGDVGFLQSDGTLVLKGRIGGDTEIKLNGVRIDLQDIEQTVLRASLGRLSDAVASLRTTSTGAGKYMVVFVICSSSVDDGDRDAFVANLLRNLPLPRNMLPSTIIPVQSLPRTLAGKLDRKAVADIQFASQSNHDVTLEKSTMTKNEERCRDLWTSVIPGDVSSLHRITKDSDFFSVGGSSMQLIELQHKFSEELQIKVSLLELMKSCSLREMARLLGGESVDQAPDTSSNEIDWDAETSLDPGLDAAFSTVTEPQLHGIQPVSNPPSTIILTGATGFLGQHILHSLLQDPNINAVICVANRLSPARKALFSDLSATYPNKTIEALEGDLRSPLLGLESSLATRIFDTADAVIHNGADVSHLKTYPLLRAANVESTKILTRLCAPRRIPLHYISTAGVVMYSGTTSIVPTSVRNTPPPTTGTYGYIASKWASEVYLERATNAAMAAGSRMPVFIHRPSSILRPEDESLTEGESPAADVLQNMLYYAQRVRAVPDVPSLRKGWVDLVRPETVVRGIMSALVDSTADEEKGSVGGLRYLFESGDEEIRLDGISDWIQKKAGGSRTEEVEEISLGEWIRRAEEAGLSEGMSAVFRGLGEEAGLSFPRLAKA</sequence>
<dbReference type="SUPFAM" id="SSF56801">
    <property type="entry name" value="Acetyl-CoA synthetase-like"/>
    <property type="match status" value="1"/>
</dbReference>
<dbReference type="Gene3D" id="3.30.559.10">
    <property type="entry name" value="Chloramphenicol acetyltransferase-like domain"/>
    <property type="match status" value="1"/>
</dbReference>
<dbReference type="Pfam" id="PF16197">
    <property type="entry name" value="KAsynt_C_assoc"/>
    <property type="match status" value="1"/>
</dbReference>
<dbReference type="GO" id="GO:0004315">
    <property type="term" value="F:3-oxoacyl-[acyl-carrier-protein] synthase activity"/>
    <property type="evidence" value="ECO:0007669"/>
    <property type="project" value="InterPro"/>
</dbReference>
<feature type="compositionally biased region" description="Low complexity" evidence="9">
    <location>
        <begin position="2507"/>
        <end position="2524"/>
    </location>
</feature>
<dbReference type="InterPro" id="IPR049552">
    <property type="entry name" value="PKS_DH_N"/>
</dbReference>
<dbReference type="PANTHER" id="PTHR43775">
    <property type="entry name" value="FATTY ACID SYNTHASE"/>
    <property type="match status" value="1"/>
</dbReference>
<dbReference type="InterPro" id="IPR013120">
    <property type="entry name" value="FAR_NAD-bd"/>
</dbReference>
<dbReference type="InterPro" id="IPR036291">
    <property type="entry name" value="NAD(P)-bd_dom_sf"/>
</dbReference>
<dbReference type="InterPro" id="IPR042099">
    <property type="entry name" value="ANL_N_sf"/>
</dbReference>
<dbReference type="PROSITE" id="PS00012">
    <property type="entry name" value="PHOSPHOPANTETHEINE"/>
    <property type="match status" value="1"/>
</dbReference>
<dbReference type="InterPro" id="IPR016035">
    <property type="entry name" value="Acyl_Trfase/lysoPLipase"/>
</dbReference>
<dbReference type="Gene3D" id="3.40.47.10">
    <property type="match status" value="1"/>
</dbReference>
<evidence type="ECO:0000256" key="5">
    <source>
        <dbReference type="ARBA" id="ARBA00022679"/>
    </source>
</evidence>
<keyword evidence="6" id="KW-0677">Repeat</keyword>
<dbReference type="GO" id="GO:0009403">
    <property type="term" value="P:toxin biosynthetic process"/>
    <property type="evidence" value="ECO:0007669"/>
    <property type="project" value="UniProtKB-ARBA"/>
</dbReference>
<dbReference type="Pfam" id="PF07993">
    <property type="entry name" value="NAD_binding_4"/>
    <property type="match status" value="1"/>
</dbReference>
<dbReference type="RefSeq" id="XP_033604301.1">
    <property type="nucleotide sequence ID" value="XM_033746439.1"/>
</dbReference>
<evidence type="ECO:0000259" key="12">
    <source>
        <dbReference type="PROSITE" id="PS52019"/>
    </source>
</evidence>
<dbReference type="SMART" id="SM00822">
    <property type="entry name" value="PKS_KR"/>
    <property type="match status" value="1"/>
</dbReference>
<dbReference type="SMART" id="SM00825">
    <property type="entry name" value="PKS_KS"/>
    <property type="match status" value="1"/>
</dbReference>
<protein>
    <submittedName>
        <fullName evidence="13">Beta-ketoacyl synthase domain-containing protein</fullName>
    </submittedName>
</protein>
<dbReference type="SUPFAM" id="SSF55048">
    <property type="entry name" value="Probable ACP-binding domain of malonyl-CoA ACP transacylase"/>
    <property type="match status" value="1"/>
</dbReference>
<dbReference type="GeneID" id="54487493"/>
<dbReference type="CDD" id="cd00833">
    <property type="entry name" value="PKS"/>
    <property type="match status" value="1"/>
</dbReference>
<dbReference type="InterPro" id="IPR050091">
    <property type="entry name" value="PKS_NRPS_Biosynth_Enz"/>
</dbReference>
<feature type="domain" description="Carrier" evidence="10">
    <location>
        <begin position="2406"/>
        <end position="2484"/>
    </location>
</feature>
<feature type="domain" description="PKS/mFAS DH" evidence="12">
    <location>
        <begin position="945"/>
        <end position="1251"/>
    </location>
</feature>
<keyword evidence="2" id="KW-0597">Phosphoprotein</keyword>
<dbReference type="InterPro" id="IPR006162">
    <property type="entry name" value="Ppantetheine_attach_site"/>
</dbReference>
<dbReference type="Gene3D" id="3.40.50.150">
    <property type="entry name" value="Vaccinia Virus protein VP39"/>
    <property type="match status" value="1"/>
</dbReference>
<dbReference type="Gene3D" id="3.30.559.30">
    <property type="entry name" value="Nonribosomal peptide synthetase, condensation domain"/>
    <property type="match status" value="1"/>
</dbReference>
<evidence type="ECO:0000256" key="1">
    <source>
        <dbReference type="ARBA" id="ARBA00022450"/>
    </source>
</evidence>
<dbReference type="InterPro" id="IPR042104">
    <property type="entry name" value="PKS_dehydratase_sf"/>
</dbReference>
<evidence type="ECO:0000313" key="13">
    <source>
        <dbReference type="EMBL" id="KAF2761850.1"/>
    </source>
</evidence>
<dbReference type="InterPro" id="IPR057326">
    <property type="entry name" value="KR_dom"/>
</dbReference>
<proteinExistence type="predicted"/>
<dbReference type="OrthoDB" id="329835at2759"/>
<dbReference type="Proteomes" id="UP000799437">
    <property type="component" value="Unassembled WGS sequence"/>
</dbReference>
<dbReference type="InterPro" id="IPR020806">
    <property type="entry name" value="PKS_PP-bd"/>
</dbReference>
<feature type="region of interest" description="Disordered" evidence="9">
    <location>
        <begin position="2488"/>
        <end position="2532"/>
    </location>
</feature>
<keyword evidence="7" id="KW-0511">Multifunctional enzyme</keyword>
<dbReference type="InterPro" id="IPR029063">
    <property type="entry name" value="SAM-dependent_MTases_sf"/>
</dbReference>
<feature type="region of interest" description="N-terminal hotdog fold" evidence="8">
    <location>
        <begin position="945"/>
        <end position="1079"/>
    </location>
</feature>
<feature type="domain" description="Ketosynthase family 3 (KS3)" evidence="11">
    <location>
        <begin position="13"/>
        <end position="455"/>
    </location>
</feature>
<dbReference type="Pfam" id="PF00109">
    <property type="entry name" value="ketoacyl-synt"/>
    <property type="match status" value="1"/>
</dbReference>
<dbReference type="InterPro" id="IPR016039">
    <property type="entry name" value="Thiolase-like"/>
</dbReference>
<dbReference type="InterPro" id="IPR014043">
    <property type="entry name" value="Acyl_transferase_dom"/>
</dbReference>
<dbReference type="Pfam" id="PF02801">
    <property type="entry name" value="Ketoacyl-synt_C"/>
    <property type="match status" value="1"/>
</dbReference>
<dbReference type="Gene3D" id="3.10.129.110">
    <property type="entry name" value="Polyketide synthase dehydratase"/>
    <property type="match status" value="1"/>
</dbReference>
<keyword evidence="3" id="KW-0436">Ligase</keyword>
<dbReference type="InterPro" id="IPR016036">
    <property type="entry name" value="Malonyl_transacylase_ACP-bd"/>
</dbReference>
<dbReference type="GO" id="GO:0004312">
    <property type="term" value="F:fatty acid synthase activity"/>
    <property type="evidence" value="ECO:0007669"/>
    <property type="project" value="TreeGrafter"/>
</dbReference>
<reference evidence="13" key="1">
    <citation type="journal article" date="2020" name="Stud. Mycol.">
        <title>101 Dothideomycetes genomes: a test case for predicting lifestyles and emergence of pathogens.</title>
        <authorList>
            <person name="Haridas S."/>
            <person name="Albert R."/>
            <person name="Binder M."/>
            <person name="Bloem J."/>
            <person name="Labutti K."/>
            <person name="Salamov A."/>
            <person name="Andreopoulos B."/>
            <person name="Baker S."/>
            <person name="Barry K."/>
            <person name="Bills G."/>
            <person name="Bluhm B."/>
            <person name="Cannon C."/>
            <person name="Castanera R."/>
            <person name="Culley D."/>
            <person name="Daum C."/>
            <person name="Ezra D."/>
            <person name="Gonzalez J."/>
            <person name="Henrissat B."/>
            <person name="Kuo A."/>
            <person name="Liang C."/>
            <person name="Lipzen A."/>
            <person name="Lutzoni F."/>
            <person name="Magnuson J."/>
            <person name="Mondo S."/>
            <person name="Nolan M."/>
            <person name="Ohm R."/>
            <person name="Pangilinan J."/>
            <person name="Park H.-J."/>
            <person name="Ramirez L."/>
            <person name="Alfaro M."/>
            <person name="Sun H."/>
            <person name="Tritt A."/>
            <person name="Yoshinaga Y."/>
            <person name="Zwiers L.-H."/>
            <person name="Turgeon B."/>
            <person name="Goodwin S."/>
            <person name="Spatafora J."/>
            <person name="Crous P."/>
            <person name="Grigoriev I."/>
        </authorList>
    </citation>
    <scope>NUCLEOTIDE SEQUENCE</scope>
    <source>
        <strain evidence="13">CBS 121739</strain>
    </source>
</reference>
<dbReference type="InterPro" id="IPR020841">
    <property type="entry name" value="PKS_Beta-ketoAc_synthase_dom"/>
</dbReference>
<dbReference type="Pfam" id="PF00501">
    <property type="entry name" value="AMP-binding"/>
    <property type="match status" value="1"/>
</dbReference>
<dbReference type="InterPro" id="IPR001227">
    <property type="entry name" value="Ac_transferase_dom_sf"/>
</dbReference>
<dbReference type="Pfam" id="PF00698">
    <property type="entry name" value="Acyl_transf_1"/>
    <property type="match status" value="1"/>
</dbReference>
<dbReference type="SUPFAM" id="SSF53335">
    <property type="entry name" value="S-adenosyl-L-methionine-dependent methyltransferases"/>
    <property type="match status" value="1"/>
</dbReference>
<dbReference type="CDD" id="cd02440">
    <property type="entry name" value="AdoMet_MTases"/>
    <property type="match status" value="1"/>
</dbReference>
<dbReference type="Gene3D" id="3.40.366.10">
    <property type="entry name" value="Malonyl-Coenzyme A Acyl Carrier Protein, domain 2"/>
    <property type="match status" value="1"/>
</dbReference>
<dbReference type="GO" id="GO:0006633">
    <property type="term" value="P:fatty acid biosynthetic process"/>
    <property type="evidence" value="ECO:0007669"/>
    <property type="project" value="InterPro"/>
</dbReference>
<dbReference type="SUPFAM" id="SSF47336">
    <property type="entry name" value="ACP-like"/>
    <property type="match status" value="2"/>
</dbReference>
<dbReference type="SMART" id="SM00823">
    <property type="entry name" value="PKS_PP"/>
    <property type="match status" value="2"/>
</dbReference>
<dbReference type="CDD" id="cd05930">
    <property type="entry name" value="A_NRPS"/>
    <property type="match status" value="1"/>
</dbReference>
<dbReference type="Gene3D" id="3.40.50.12780">
    <property type="entry name" value="N-terminal domain of ligase-like"/>
    <property type="match status" value="1"/>
</dbReference>
<keyword evidence="14" id="KW-1185">Reference proteome</keyword>
<dbReference type="InterPro" id="IPR036736">
    <property type="entry name" value="ACP-like_sf"/>
</dbReference>
<dbReference type="GO" id="GO:0016874">
    <property type="term" value="F:ligase activity"/>
    <property type="evidence" value="ECO:0007669"/>
    <property type="project" value="UniProtKB-KW"/>
</dbReference>
<dbReference type="InterPro" id="IPR018201">
    <property type="entry name" value="Ketoacyl_synth_AS"/>
</dbReference>
<dbReference type="PROSITE" id="PS00606">
    <property type="entry name" value="KS3_1"/>
    <property type="match status" value="1"/>
</dbReference>
<gene>
    <name evidence="13" type="ORF">EJ05DRAFT_496739</name>
</gene>
<dbReference type="GO" id="GO:0032259">
    <property type="term" value="P:methylation"/>
    <property type="evidence" value="ECO:0007669"/>
    <property type="project" value="UniProtKB-KW"/>
</dbReference>
<dbReference type="Pfam" id="PF21089">
    <property type="entry name" value="PKS_DH_N"/>
    <property type="match status" value="1"/>
</dbReference>
<organism evidence="13 14">
    <name type="scientific">Pseudovirgaria hyperparasitica</name>
    <dbReference type="NCBI Taxonomy" id="470096"/>
    <lineage>
        <taxon>Eukaryota</taxon>
        <taxon>Fungi</taxon>
        <taxon>Dikarya</taxon>
        <taxon>Ascomycota</taxon>
        <taxon>Pezizomycotina</taxon>
        <taxon>Dothideomycetes</taxon>
        <taxon>Dothideomycetes incertae sedis</taxon>
        <taxon>Acrospermales</taxon>
        <taxon>Acrospermaceae</taxon>
        <taxon>Pseudovirgaria</taxon>
    </lineage>
</organism>
<dbReference type="InterPro" id="IPR023213">
    <property type="entry name" value="CAT-like_dom_sf"/>
</dbReference>
<name>A0A6A6WIF2_9PEZI</name>
<dbReference type="InterPro" id="IPR013968">
    <property type="entry name" value="PKS_KR"/>
</dbReference>